<name>E0DE86_9CORY</name>
<dbReference type="Proteomes" id="UP000004218">
    <property type="component" value="Unassembled WGS sequence"/>
</dbReference>
<keyword evidence="2" id="KW-1185">Reference proteome</keyword>
<reference evidence="1" key="1">
    <citation type="submission" date="2010-08" db="EMBL/GenBank/DDBJ databases">
        <authorList>
            <person name="Harkins D.M."/>
            <person name="Madupu R."/>
            <person name="Durkin A.S."/>
            <person name="Torralba M."/>
            <person name="Methe B."/>
            <person name="Sutton G.G."/>
            <person name="Nelson K.E."/>
        </authorList>
    </citation>
    <scope>NUCLEOTIDE SEQUENCE [LARGE SCALE GENOMIC DNA]</scope>
    <source>
        <strain evidence="1">ATCC 14266</strain>
    </source>
</reference>
<sequence length="44" mass="4953">MQSSMVGEISGMGIIAPIGIDSQRYRIVCPWNISFAIPNRIMLW</sequence>
<accession>E0DE86</accession>
<comment type="caution">
    <text evidence="1">The sequence shown here is derived from an EMBL/GenBank/DDBJ whole genome shotgun (WGS) entry which is preliminary data.</text>
</comment>
<proteinExistence type="predicted"/>
<dbReference type="STRING" id="553207.HMPREF0299_7281"/>
<dbReference type="EMBL" id="ACSH02000004">
    <property type="protein sequence ID" value="EFM49418.1"/>
    <property type="molecule type" value="Genomic_DNA"/>
</dbReference>
<dbReference type="AlphaFoldDB" id="E0DE86"/>
<evidence type="ECO:0000313" key="2">
    <source>
        <dbReference type="Proteomes" id="UP000004218"/>
    </source>
</evidence>
<evidence type="ECO:0000313" key="1">
    <source>
        <dbReference type="EMBL" id="EFM49418.1"/>
    </source>
</evidence>
<protein>
    <submittedName>
        <fullName evidence="1">Uncharacterized protein</fullName>
    </submittedName>
</protein>
<organism evidence="1 2">
    <name type="scientific">Corynebacterium matruchotii ATCC 14266</name>
    <dbReference type="NCBI Taxonomy" id="553207"/>
    <lineage>
        <taxon>Bacteria</taxon>
        <taxon>Bacillati</taxon>
        <taxon>Actinomycetota</taxon>
        <taxon>Actinomycetes</taxon>
        <taxon>Mycobacteriales</taxon>
        <taxon>Corynebacteriaceae</taxon>
        <taxon>Corynebacterium</taxon>
    </lineage>
</organism>
<gene>
    <name evidence="1" type="ORF">HMPREF0299_7281</name>
</gene>